<protein>
    <submittedName>
        <fullName evidence="2">DUF805 domain-containing protein</fullName>
    </submittedName>
</protein>
<dbReference type="Proteomes" id="UP001156318">
    <property type="component" value="Chromosome"/>
</dbReference>
<keyword evidence="1" id="KW-0472">Membrane</keyword>
<feature type="transmembrane region" description="Helical" evidence="1">
    <location>
        <begin position="48"/>
        <end position="65"/>
    </location>
</feature>
<dbReference type="PANTHER" id="PTHR34980:SF2">
    <property type="entry name" value="INNER MEMBRANE PROTEIN YHAH-RELATED"/>
    <property type="match status" value="1"/>
</dbReference>
<evidence type="ECO:0000256" key="1">
    <source>
        <dbReference type="SAM" id="Phobius"/>
    </source>
</evidence>
<accession>A0ABY6JDN9</accession>
<dbReference type="InterPro" id="IPR008523">
    <property type="entry name" value="DUF805"/>
</dbReference>
<keyword evidence="1" id="KW-1133">Transmembrane helix</keyword>
<dbReference type="PANTHER" id="PTHR34980">
    <property type="entry name" value="INNER MEMBRANE PROTEIN-RELATED-RELATED"/>
    <property type="match status" value="1"/>
</dbReference>
<evidence type="ECO:0000313" key="3">
    <source>
        <dbReference type="Proteomes" id="UP001156318"/>
    </source>
</evidence>
<keyword evidence="1" id="KW-0812">Transmembrane</keyword>
<feature type="transmembrane region" description="Helical" evidence="1">
    <location>
        <begin position="23"/>
        <end position="42"/>
    </location>
</feature>
<feature type="transmembrane region" description="Helical" evidence="1">
    <location>
        <begin position="77"/>
        <end position="96"/>
    </location>
</feature>
<name>A0ABY6JDN9_9ENTR</name>
<organism evidence="2 3">
    <name type="scientific">Siccibacter colletis</name>
    <dbReference type="NCBI Taxonomy" id="1505757"/>
    <lineage>
        <taxon>Bacteria</taxon>
        <taxon>Pseudomonadati</taxon>
        <taxon>Pseudomonadota</taxon>
        <taxon>Gammaproteobacteria</taxon>
        <taxon>Enterobacterales</taxon>
        <taxon>Enterobacteriaceae</taxon>
        <taxon>Siccibacter</taxon>
    </lineage>
</organism>
<dbReference type="Pfam" id="PF05656">
    <property type="entry name" value="DUF805"/>
    <property type="match status" value="1"/>
</dbReference>
<gene>
    <name evidence="2" type="ORF">KFZ77_18320</name>
</gene>
<dbReference type="EMBL" id="CP074352">
    <property type="protein sequence ID" value="UYU31742.1"/>
    <property type="molecule type" value="Genomic_DNA"/>
</dbReference>
<sequence>MNWYLDVLKKYATFSGRARRKEYWMFTLISFIVSIALSIIGAMLNFPAIGYIYSLAVLLPCLGVMARRLHDTGRSGWWILLMFIPIIGAIALLIFFCQDSEKQTNAFGPNPKAFA</sequence>
<proteinExistence type="predicted"/>
<keyword evidence="3" id="KW-1185">Reference proteome</keyword>
<dbReference type="RefSeq" id="WP_031523314.1">
    <property type="nucleotide sequence ID" value="NZ_CP074352.1"/>
</dbReference>
<evidence type="ECO:0000313" key="2">
    <source>
        <dbReference type="EMBL" id="UYU31742.1"/>
    </source>
</evidence>
<reference evidence="2 3" key="1">
    <citation type="submission" date="2021-05" db="EMBL/GenBank/DDBJ databases">
        <title>Isolation, identification, and the growth promoting effects of Pantoea dispersa strain YSD J2 from the aboveground leaves of Cyperus esculentus L.Var. Sativus.</title>
        <authorList>
            <person name="Wang S."/>
            <person name="Tang X.M."/>
            <person name="Huang Y.N."/>
        </authorList>
    </citation>
    <scope>NUCLEOTIDE SEQUENCE [LARGE SCALE GENOMIC DNA]</scope>
    <source>
        <strain evidence="3">YSD YN2</strain>
    </source>
</reference>